<dbReference type="WBParaSite" id="Gr19_v10_g5733.t1">
    <property type="protein sequence ID" value="Gr19_v10_g5733.t1"/>
    <property type="gene ID" value="Gr19_v10_g5733"/>
</dbReference>
<sequence length="878" mass="103834">MEQHIANEFKNNILCPEEPLPRAVVDQLLMLTFSFAVQLFMSFDFINYYLYNQSIGKWQIKTLLSAFKILWTKNDTNGIFPFKIIQIPENMSKYTVEHNQHIENFKFLLKLSDFSLTSFDVYKLLETILIDAERMDDKSNVRAAEQQPPALYTFVKQYFVENLRKRTLKHFRSPSSEKLLHYALAFFGVDLHVRVMFNYSDFTNYYYVKRKECKDDYNFAPGMHKNMYAALKLELFNEPLTNYTRVIQIDQCKAEEVIQFAVALRKIVVDIAMNSDKNNDYYDGPLFKLTEFQFLLQILHKLCDKENVEKLKHFDGATDEFLPLLDQIVGEYSCTSACNFEWNLEEFGENIPKFGQIFFEAFQKYSGEVKYDGKDQIMSFPPKLTEHFLQRLYTTLTENKSMSLCQIGEELDLVETIQNVASTEQLKFVKRKKIIPIKVNAQFLKLLFSLAFRLSLQIERSELAAKYLKAFGTAYNCIGLIENHSFFKFKINILHKIVEIKLPNWKLPDYMQVENIDRLLQQKVKENFKILFSLSNCTPTLYEILKMAKQLGKIELSKDDANKNEIWLNSSDSKIIFELMKYLKQLQDDDEKIKIVLENEFCFLAHFVEYLLEEMATGNKIPKIESIKFAIGNFISVKEELCKERAIENNVTKFFDENLVNFNKAINTDFSPHNELLQIVPEIIEEIEQMLQKNDWHYAYLNDSKMVEWNLLEYNLHQIGNDQKWKEIDQLCGEWKKAFNDKWESNQNEENRPIEEIMGNLIQILRDFIMQQIVPEIIEEIEQMLQKNDWDYAYLNDSKMIEWKLLENELHKTGNDQKWKEIEQLRGKWKKVHNKLYKPISEEMMKNLIKMLRGINLSEEAKVQETVVLPATKRAKIA</sequence>
<name>A0A914I0E5_GLORO</name>
<evidence type="ECO:0000313" key="2">
    <source>
        <dbReference type="WBParaSite" id="Gr19_v10_g5733.t1"/>
    </source>
</evidence>
<keyword evidence="1" id="KW-1185">Reference proteome</keyword>
<proteinExistence type="predicted"/>
<dbReference type="AlphaFoldDB" id="A0A914I0E5"/>
<accession>A0A914I0E5</accession>
<evidence type="ECO:0000313" key="1">
    <source>
        <dbReference type="Proteomes" id="UP000887572"/>
    </source>
</evidence>
<protein>
    <submittedName>
        <fullName evidence="2">Uncharacterized protein</fullName>
    </submittedName>
</protein>
<organism evidence="1 2">
    <name type="scientific">Globodera rostochiensis</name>
    <name type="common">Golden nematode worm</name>
    <name type="synonym">Heterodera rostochiensis</name>
    <dbReference type="NCBI Taxonomy" id="31243"/>
    <lineage>
        <taxon>Eukaryota</taxon>
        <taxon>Metazoa</taxon>
        <taxon>Ecdysozoa</taxon>
        <taxon>Nematoda</taxon>
        <taxon>Chromadorea</taxon>
        <taxon>Rhabditida</taxon>
        <taxon>Tylenchina</taxon>
        <taxon>Tylenchomorpha</taxon>
        <taxon>Tylenchoidea</taxon>
        <taxon>Heteroderidae</taxon>
        <taxon>Heteroderinae</taxon>
        <taxon>Globodera</taxon>
    </lineage>
</organism>
<dbReference type="Proteomes" id="UP000887572">
    <property type="component" value="Unplaced"/>
</dbReference>
<reference evidence="2" key="1">
    <citation type="submission" date="2022-11" db="UniProtKB">
        <authorList>
            <consortium name="WormBaseParasite"/>
        </authorList>
    </citation>
    <scope>IDENTIFICATION</scope>
</reference>